<dbReference type="PANTHER" id="PTHR14187">
    <property type="entry name" value="ALPHA KINASE/ELONGATION FACTOR 2 KINASE"/>
    <property type="match status" value="1"/>
</dbReference>
<dbReference type="EMBL" id="JAUTXT010000054">
    <property type="protein sequence ID" value="KAK3670596.1"/>
    <property type="molecule type" value="Genomic_DNA"/>
</dbReference>
<evidence type="ECO:0000256" key="1">
    <source>
        <dbReference type="ARBA" id="ARBA00022741"/>
    </source>
</evidence>
<organism evidence="3 4">
    <name type="scientific">Recurvomyces mirabilis</name>
    <dbReference type="NCBI Taxonomy" id="574656"/>
    <lineage>
        <taxon>Eukaryota</taxon>
        <taxon>Fungi</taxon>
        <taxon>Dikarya</taxon>
        <taxon>Ascomycota</taxon>
        <taxon>Pezizomycotina</taxon>
        <taxon>Dothideomycetes</taxon>
        <taxon>Dothideomycetidae</taxon>
        <taxon>Mycosphaerellales</taxon>
        <taxon>Teratosphaeriaceae</taxon>
        <taxon>Recurvomyces</taxon>
    </lineage>
</organism>
<keyword evidence="4" id="KW-1185">Reference proteome</keyword>
<dbReference type="GO" id="GO:0140662">
    <property type="term" value="F:ATP-dependent protein folding chaperone"/>
    <property type="evidence" value="ECO:0007669"/>
    <property type="project" value="InterPro"/>
</dbReference>
<name>A0AAE0WFC5_9PEZI</name>
<dbReference type="InterPro" id="IPR043129">
    <property type="entry name" value="ATPase_NBD"/>
</dbReference>
<dbReference type="Proteomes" id="UP001274830">
    <property type="component" value="Unassembled WGS sequence"/>
</dbReference>
<keyword evidence="2" id="KW-0067">ATP-binding</keyword>
<dbReference type="AlphaFoldDB" id="A0AAE0WFC5"/>
<dbReference type="PANTHER" id="PTHR14187:SF81">
    <property type="entry name" value="HSP70 FAMILY PROTEIN (AFU_ORTHOLOGUE AFUA_4G14040)"/>
    <property type="match status" value="1"/>
</dbReference>
<dbReference type="Gene3D" id="3.30.420.40">
    <property type="match status" value="2"/>
</dbReference>
<dbReference type="InterPro" id="IPR013126">
    <property type="entry name" value="Hsp_70_fam"/>
</dbReference>
<accession>A0AAE0WFC5</accession>
<dbReference type="PRINTS" id="PR00301">
    <property type="entry name" value="HEATSHOCK70"/>
</dbReference>
<reference evidence="3" key="1">
    <citation type="submission" date="2023-07" db="EMBL/GenBank/DDBJ databases">
        <title>Black Yeasts Isolated from many extreme environments.</title>
        <authorList>
            <person name="Coleine C."/>
            <person name="Stajich J.E."/>
            <person name="Selbmann L."/>
        </authorList>
    </citation>
    <scope>NUCLEOTIDE SEQUENCE</scope>
    <source>
        <strain evidence="3">CCFEE 5485</strain>
    </source>
</reference>
<evidence type="ECO:0008006" key="5">
    <source>
        <dbReference type="Google" id="ProtNLM"/>
    </source>
</evidence>
<dbReference type="CDD" id="cd10170">
    <property type="entry name" value="ASKHA_NBD_HSP70"/>
    <property type="match status" value="1"/>
</dbReference>
<dbReference type="GO" id="GO:0005524">
    <property type="term" value="F:ATP binding"/>
    <property type="evidence" value="ECO:0007669"/>
    <property type="project" value="UniProtKB-KW"/>
</dbReference>
<dbReference type="SUPFAM" id="SSF53067">
    <property type="entry name" value="Actin-like ATPase domain"/>
    <property type="match status" value="2"/>
</dbReference>
<dbReference type="Gene3D" id="3.90.640.10">
    <property type="entry name" value="Actin, Chain A, domain 4"/>
    <property type="match status" value="1"/>
</dbReference>
<sequence length="615" mass="69416">MASKYREDTKQSLVARLAAVSFNAEPTSRHRLIVGVDYGTTYSGVSFATTDKSSADDINVIRTWPGRDGEWKVPTRIAYAQENQADQLTANKWGFEVEPRMTSCSWTKLLLDAKADEQTHDDPKLQNAVDEGMLRLPPGLSAQQVCSDFLREVHKYVTVRLSRQVTEEVLKSTPMDIWLTIPAVWTDEAKDATRSAARAAGFGNRPHDSINIISEPEAAAIAALKKYTEPHSLIPPKQGENVLVCDCGGGTVDITTYNIVDVSPRLEFDEICVGVGGKCGSTYIDRNLHRLMQTRFGRAFDEIEMRRKGPGSRFMESWERVKRSFVEPEDHRVREVGPLRMKNVSSSQYYDEDESMVHLTWRDVQALFTPVVNEILSLVMSQKKELQYQGRAINRIILIGGFGDSEYLFSKLKSWCDRNGSIQLLCPEHPQAAIVRGAAIRGLEGFGAGPRKRRCRRHYGVATAAIFRDGVDPEAKAVFSQWDGRKRCLNRMHWLIRKGEEILPDTKRLVKVFISVTESHDWKTTDNLWTCSLSEPPEYSDNDRVAKIGRIETDFSTVSKSSFAHKREFHLFRSNKKIWCVEFEIEVSFGSESGVLEFRTLAGGRVVGTSSIAFE</sequence>
<evidence type="ECO:0000313" key="4">
    <source>
        <dbReference type="Proteomes" id="UP001274830"/>
    </source>
</evidence>
<gene>
    <name evidence="3" type="ORF">LTR78_009564</name>
</gene>
<proteinExistence type="predicted"/>
<dbReference type="Pfam" id="PF00012">
    <property type="entry name" value="HSP70"/>
    <property type="match status" value="1"/>
</dbReference>
<keyword evidence="1" id="KW-0547">Nucleotide-binding</keyword>
<comment type="caution">
    <text evidence="3">The sequence shown here is derived from an EMBL/GenBank/DDBJ whole genome shotgun (WGS) entry which is preliminary data.</text>
</comment>
<evidence type="ECO:0000256" key="2">
    <source>
        <dbReference type="ARBA" id="ARBA00022840"/>
    </source>
</evidence>
<evidence type="ECO:0000313" key="3">
    <source>
        <dbReference type="EMBL" id="KAK3670596.1"/>
    </source>
</evidence>
<protein>
    <recommendedName>
        <fullName evidence="5">Actin-like ATPase domain-containing protein</fullName>
    </recommendedName>
</protein>